<evidence type="ECO:0000256" key="4">
    <source>
        <dbReference type="ARBA" id="ARBA00022490"/>
    </source>
</evidence>
<keyword evidence="5" id="KW-0458">Lysosome</keyword>
<organism evidence="7">
    <name type="scientific">Rhodnius neglectus</name>
    <dbReference type="NCBI Taxonomy" id="72488"/>
    <lineage>
        <taxon>Eukaryota</taxon>
        <taxon>Metazoa</taxon>
        <taxon>Ecdysozoa</taxon>
        <taxon>Arthropoda</taxon>
        <taxon>Hexapoda</taxon>
        <taxon>Insecta</taxon>
        <taxon>Pterygota</taxon>
        <taxon>Neoptera</taxon>
        <taxon>Paraneoptera</taxon>
        <taxon>Hemiptera</taxon>
        <taxon>Heteroptera</taxon>
        <taxon>Panheteroptera</taxon>
        <taxon>Cimicomorpha</taxon>
        <taxon>Reduviidae</taxon>
        <taxon>Triatominae</taxon>
        <taxon>Rhodnius</taxon>
    </lineage>
</organism>
<dbReference type="Gene3D" id="3.30.450.30">
    <property type="entry name" value="Dynein light chain 2a, cytoplasmic"/>
    <property type="match status" value="1"/>
</dbReference>
<comment type="subcellular location">
    <subcellularLocation>
        <location evidence="2">Cytoplasm</location>
    </subcellularLocation>
    <subcellularLocation>
        <location evidence="1">Lysosome</location>
    </subcellularLocation>
</comment>
<evidence type="ECO:0000256" key="1">
    <source>
        <dbReference type="ARBA" id="ARBA00004371"/>
    </source>
</evidence>
<dbReference type="PANTHER" id="PTHR13342">
    <property type="entry name" value="RAGULATOR COMPLEX PROTEIN LAMTOR5"/>
    <property type="match status" value="1"/>
</dbReference>
<evidence type="ECO:0000256" key="3">
    <source>
        <dbReference type="ARBA" id="ARBA00007795"/>
    </source>
</evidence>
<dbReference type="Pfam" id="PF16672">
    <property type="entry name" value="LAMTOR5"/>
    <property type="match status" value="1"/>
</dbReference>
<protein>
    <recommendedName>
        <fullName evidence="6">Late endosomal/lysosomal adaptor and MAPK and MTOR activator 5</fullName>
    </recommendedName>
</protein>
<sequence>MEENLLSHFMEIADAENVTGCVLADTQGLCLLSTQNLKPESAGLVSAITQHAVRIDTANINPVICLEAASRKCLIQKEGDVTTAVFMNKVVRNGPT</sequence>
<dbReference type="AlphaFoldDB" id="A0A0P4VXH1"/>
<dbReference type="GO" id="GO:1904263">
    <property type="term" value="P:positive regulation of TORC1 signaling"/>
    <property type="evidence" value="ECO:0007669"/>
    <property type="project" value="TreeGrafter"/>
</dbReference>
<comment type="similarity">
    <text evidence="3">Belongs to the LAMTOR5 family.</text>
</comment>
<accession>A0A0P4VXH1</accession>
<name>A0A0P4VXH1_9HEMI</name>
<dbReference type="GO" id="GO:0005764">
    <property type="term" value="C:lysosome"/>
    <property type="evidence" value="ECO:0007669"/>
    <property type="project" value="UniProtKB-SubCell"/>
</dbReference>
<dbReference type="EMBL" id="GDKW01001230">
    <property type="protein sequence ID" value="JAI55365.1"/>
    <property type="molecule type" value="mRNA"/>
</dbReference>
<dbReference type="GO" id="GO:0043066">
    <property type="term" value="P:negative regulation of apoptotic process"/>
    <property type="evidence" value="ECO:0007669"/>
    <property type="project" value="InterPro"/>
</dbReference>
<dbReference type="InterPro" id="IPR024135">
    <property type="entry name" value="LAMTOR5"/>
</dbReference>
<evidence type="ECO:0000256" key="5">
    <source>
        <dbReference type="ARBA" id="ARBA00023228"/>
    </source>
</evidence>
<reference evidence="7" key="1">
    <citation type="journal article" date="2016" name="PLoS Negl. Trop. Dis.">
        <title>A Deep Insight into the Sialome of Rhodnius neglectus, a Vector of Chagas Disease.</title>
        <authorList>
            <person name="Santiago P.B."/>
            <person name="Assumpcao T.C."/>
            <person name="Araujo C.N."/>
            <person name="Bastos I.M."/>
            <person name="Neves D."/>
            <person name="Silva I.G."/>
            <person name="Charneau S."/>
            <person name="Queiroz R.M."/>
            <person name="Raiol T."/>
            <person name="Oliveira J.V."/>
            <person name="Sousa M.V."/>
            <person name="Calvo E."/>
            <person name="Ribeiro J.M."/>
            <person name="Santana J.M."/>
        </authorList>
    </citation>
    <scope>NUCLEOTIDE SEQUENCE</scope>
    <source>
        <tissue evidence="7">Salivary glands</tissue>
    </source>
</reference>
<evidence type="ECO:0000256" key="6">
    <source>
        <dbReference type="ARBA" id="ARBA00032692"/>
    </source>
</evidence>
<evidence type="ECO:0000256" key="2">
    <source>
        <dbReference type="ARBA" id="ARBA00004496"/>
    </source>
</evidence>
<dbReference type="GO" id="GO:0071230">
    <property type="term" value="P:cellular response to amino acid stimulus"/>
    <property type="evidence" value="ECO:0007669"/>
    <property type="project" value="TreeGrafter"/>
</dbReference>
<proteinExistence type="evidence at transcript level"/>
<dbReference type="GO" id="GO:0071986">
    <property type="term" value="C:Ragulator complex"/>
    <property type="evidence" value="ECO:0007669"/>
    <property type="project" value="InterPro"/>
</dbReference>
<dbReference type="FunFam" id="3.30.450.30:FF:000005">
    <property type="entry name" value="Ragulator complex protein LAMTOR5 homolog"/>
    <property type="match status" value="1"/>
</dbReference>
<dbReference type="PANTHER" id="PTHR13342:SF2">
    <property type="entry name" value="RAGULATOR COMPLEX PROTEIN LAMTOR5"/>
    <property type="match status" value="1"/>
</dbReference>
<keyword evidence="4" id="KW-0963">Cytoplasm</keyword>
<evidence type="ECO:0000313" key="7">
    <source>
        <dbReference type="EMBL" id="JAI55365.1"/>
    </source>
</evidence>
<dbReference type="GO" id="GO:0005085">
    <property type="term" value="F:guanyl-nucleotide exchange factor activity"/>
    <property type="evidence" value="ECO:0007669"/>
    <property type="project" value="TreeGrafter"/>
</dbReference>